<dbReference type="AlphaFoldDB" id="A0A4Y2SZE9"/>
<dbReference type="PROSITE" id="PS50225">
    <property type="entry name" value="SOCS"/>
    <property type="match status" value="1"/>
</dbReference>
<evidence type="ECO:0000313" key="2">
    <source>
        <dbReference type="EMBL" id="GBN92646.1"/>
    </source>
</evidence>
<comment type="caution">
    <text evidence="2">The sequence shown here is derived from an EMBL/GenBank/DDBJ whole genome shotgun (WGS) entry which is preliminary data.</text>
</comment>
<dbReference type="Gene3D" id="1.10.750.20">
    <property type="entry name" value="SOCS box"/>
    <property type="match status" value="1"/>
</dbReference>
<gene>
    <name evidence="2" type="ORF">AVEN_203814_1</name>
</gene>
<dbReference type="InterPro" id="IPR001496">
    <property type="entry name" value="SOCS_box"/>
</dbReference>
<dbReference type="Proteomes" id="UP000499080">
    <property type="component" value="Unassembled WGS sequence"/>
</dbReference>
<evidence type="ECO:0000313" key="3">
    <source>
        <dbReference type="Proteomes" id="UP000499080"/>
    </source>
</evidence>
<proteinExistence type="predicted"/>
<evidence type="ECO:0000259" key="1">
    <source>
        <dbReference type="PROSITE" id="PS50225"/>
    </source>
</evidence>
<dbReference type="InterPro" id="IPR036036">
    <property type="entry name" value="SOCS_box-like_dom_sf"/>
</dbReference>
<sequence>MLTDCLFRTHRKNSALFVFNSFSVCLQILRTSSIAEVAPDSFHILDSKNISENICSVTMATRKFTTEIKYKMVEFWLPSDVVQHSFIVQNSISHLDLDVSPSYRLRTYYFGSYFKYSPYSMINTEEKCHKFHSRSRSLLYKYNLDLPKAREWSLKNESLPKNIEEYTDLPCLARIGISADFYIKILRNFIDHACIYADLNEKALKWVMKIDELKYYKSLEMPPNVLKHFVDSMHVEFADSEFVEKCLTKLDFTSLLRHNEKPGIVGNLLHLVHRKGGRLEHEMWRCDFADRCFSHPSFMYVGEVLKFLDAPHLCGRFVDLFQSEISAIRCCFPVRLFFRNLRWRSERRCVLLLHLYWTYLNKSRNPSAASESLRLVWNAVHDSFITCNEISAEFVCFSSEVIPDIYDFYSKAVGECPEDVRPRTLKHLCRSTIRYQLWRSEQWLPEGIEQIGLPSRLQSYLKLEM</sequence>
<organism evidence="2 3">
    <name type="scientific">Araneus ventricosus</name>
    <name type="common">Orbweaver spider</name>
    <name type="synonym">Epeira ventricosa</name>
    <dbReference type="NCBI Taxonomy" id="182803"/>
    <lineage>
        <taxon>Eukaryota</taxon>
        <taxon>Metazoa</taxon>
        <taxon>Ecdysozoa</taxon>
        <taxon>Arthropoda</taxon>
        <taxon>Chelicerata</taxon>
        <taxon>Arachnida</taxon>
        <taxon>Araneae</taxon>
        <taxon>Araneomorphae</taxon>
        <taxon>Entelegynae</taxon>
        <taxon>Araneoidea</taxon>
        <taxon>Araneidae</taxon>
        <taxon>Araneus</taxon>
    </lineage>
</organism>
<dbReference type="SMART" id="SM00969">
    <property type="entry name" value="SOCS_box"/>
    <property type="match status" value="1"/>
</dbReference>
<name>A0A4Y2SZE9_ARAVE</name>
<reference evidence="2 3" key="1">
    <citation type="journal article" date="2019" name="Sci. Rep.">
        <title>Orb-weaving spider Araneus ventricosus genome elucidates the spidroin gene catalogue.</title>
        <authorList>
            <person name="Kono N."/>
            <person name="Nakamura H."/>
            <person name="Ohtoshi R."/>
            <person name="Moran D.A.P."/>
            <person name="Shinohara A."/>
            <person name="Yoshida Y."/>
            <person name="Fujiwara M."/>
            <person name="Mori M."/>
            <person name="Tomita M."/>
            <person name="Arakawa K."/>
        </authorList>
    </citation>
    <scope>NUCLEOTIDE SEQUENCE [LARGE SCALE GENOMIC DNA]</scope>
</reference>
<protein>
    <recommendedName>
        <fullName evidence="1">SOCS box domain-containing protein</fullName>
    </recommendedName>
</protein>
<accession>A0A4Y2SZE9</accession>
<feature type="domain" description="SOCS box" evidence="1">
    <location>
        <begin position="421"/>
        <end position="465"/>
    </location>
</feature>
<dbReference type="Pfam" id="PF07525">
    <property type="entry name" value="SOCS_box"/>
    <property type="match status" value="1"/>
</dbReference>
<dbReference type="OrthoDB" id="6419934at2759"/>
<keyword evidence="3" id="KW-1185">Reference proteome</keyword>
<dbReference type="EMBL" id="BGPR01024510">
    <property type="protein sequence ID" value="GBN92646.1"/>
    <property type="molecule type" value="Genomic_DNA"/>
</dbReference>
<dbReference type="GO" id="GO:0035556">
    <property type="term" value="P:intracellular signal transduction"/>
    <property type="evidence" value="ECO:0007669"/>
    <property type="project" value="InterPro"/>
</dbReference>
<dbReference type="SUPFAM" id="SSF158235">
    <property type="entry name" value="SOCS box-like"/>
    <property type="match status" value="1"/>
</dbReference>
<dbReference type="CDD" id="cd03716">
    <property type="entry name" value="SOCS_ASB_like"/>
    <property type="match status" value="1"/>
</dbReference>